<dbReference type="AlphaFoldDB" id="A0A5J4UHZ0"/>
<accession>A0A5J4UHZ0</accession>
<evidence type="ECO:0000313" key="1">
    <source>
        <dbReference type="EMBL" id="KAA6369185.1"/>
    </source>
</evidence>
<dbReference type="Proteomes" id="UP000324800">
    <property type="component" value="Unassembled WGS sequence"/>
</dbReference>
<evidence type="ECO:0000313" key="2">
    <source>
        <dbReference type="Proteomes" id="UP000324800"/>
    </source>
</evidence>
<gene>
    <name evidence="1" type="ORF">EZS28_035286</name>
</gene>
<dbReference type="EMBL" id="SNRW01016609">
    <property type="protein sequence ID" value="KAA6369185.1"/>
    <property type="molecule type" value="Genomic_DNA"/>
</dbReference>
<name>A0A5J4UHZ0_9EUKA</name>
<reference evidence="1 2" key="1">
    <citation type="submission" date="2019-03" db="EMBL/GenBank/DDBJ databases">
        <title>Single cell metagenomics reveals metabolic interactions within the superorganism composed of flagellate Streblomastix strix and complex community of Bacteroidetes bacteria on its surface.</title>
        <authorList>
            <person name="Treitli S.C."/>
            <person name="Kolisko M."/>
            <person name="Husnik F."/>
            <person name="Keeling P."/>
            <person name="Hampl V."/>
        </authorList>
    </citation>
    <scope>NUCLEOTIDE SEQUENCE [LARGE SCALE GENOMIC DNA]</scope>
    <source>
        <strain evidence="1">ST1C</strain>
    </source>
</reference>
<comment type="caution">
    <text evidence="1">The sequence shown here is derived from an EMBL/GenBank/DDBJ whole genome shotgun (WGS) entry which is preliminary data.</text>
</comment>
<proteinExistence type="predicted"/>
<feature type="non-terminal residue" evidence="1">
    <location>
        <position position="1"/>
    </location>
</feature>
<organism evidence="1 2">
    <name type="scientific">Streblomastix strix</name>
    <dbReference type="NCBI Taxonomy" id="222440"/>
    <lineage>
        <taxon>Eukaryota</taxon>
        <taxon>Metamonada</taxon>
        <taxon>Preaxostyla</taxon>
        <taxon>Oxymonadida</taxon>
        <taxon>Streblomastigidae</taxon>
        <taxon>Streblomastix</taxon>
    </lineage>
</organism>
<protein>
    <submittedName>
        <fullName evidence="1">Uncharacterized protein</fullName>
    </submittedName>
</protein>
<sequence>RQDYESPVSKGRRIVEVERSDVWSDESTYQLANQLTNIQYQTRLVGKPSSCITYLQPNTLTSLGQKETDQRKPYKFNADSDWYRRNSLIGHAFPTTLRAQNVTNTTSSSSLRFTNWRKIDSQHQRMTKDRSRHFILQRNKGILAKQRVSGNIDKKQMHSFIKQIKAKFGSS</sequence>